<dbReference type="Proteomes" id="UP001321486">
    <property type="component" value="Plasmid pNBRC108728a"/>
</dbReference>
<sequence length="230" mass="24641">MKCVTCGDNRADHFTDAEGCEGPACMSGLDADRCRAYEAAAKAPAEVARDKASVDKTTTGSSHPETAKDAGQKALPNSGTQRRTAYDLIVAAKDRGMTDDELERAMMKPHQSVSARRNELCTDELILDSGKRRRTKSGHEATVWIAAPTDGSAYQPAFEFDTLDVEDEAEPDFDNRIVVLASFLAGKISPSMAKSDMWGLMKLAKDALTEVGLDVGAAPVKPVEETSLAA</sequence>
<accession>A0ABM8GVM1</accession>
<dbReference type="EMBL" id="AP027733">
    <property type="protein sequence ID" value="BDZ52521.1"/>
    <property type="molecule type" value="Genomic_DNA"/>
</dbReference>
<proteinExistence type="predicted"/>
<geneLocation type="plasmid" evidence="2 3">
    <name>pNBRC108728a</name>
</geneLocation>
<evidence type="ECO:0000313" key="3">
    <source>
        <dbReference type="Proteomes" id="UP001321486"/>
    </source>
</evidence>
<keyword evidence="3" id="KW-1185">Reference proteome</keyword>
<evidence type="ECO:0000256" key="1">
    <source>
        <dbReference type="SAM" id="MobiDB-lite"/>
    </source>
</evidence>
<keyword evidence="2" id="KW-0614">Plasmid</keyword>
<name>A0ABM8GVM1_9MICO</name>
<gene>
    <name evidence="2" type="ORF">GCM10025867_47620</name>
</gene>
<evidence type="ECO:0000313" key="2">
    <source>
        <dbReference type="EMBL" id="BDZ52521.1"/>
    </source>
</evidence>
<feature type="compositionally biased region" description="Polar residues" evidence="1">
    <location>
        <begin position="55"/>
        <end position="64"/>
    </location>
</feature>
<protein>
    <submittedName>
        <fullName evidence="2">Uncharacterized protein</fullName>
    </submittedName>
</protein>
<feature type="region of interest" description="Disordered" evidence="1">
    <location>
        <begin position="45"/>
        <end position="81"/>
    </location>
</feature>
<organism evidence="2 3">
    <name type="scientific">Frondihabitans sucicola</name>
    <dbReference type="NCBI Taxonomy" id="1268041"/>
    <lineage>
        <taxon>Bacteria</taxon>
        <taxon>Bacillati</taxon>
        <taxon>Actinomycetota</taxon>
        <taxon>Actinomycetes</taxon>
        <taxon>Micrococcales</taxon>
        <taxon>Microbacteriaceae</taxon>
        <taxon>Frondihabitans</taxon>
    </lineage>
</organism>
<reference evidence="3" key="1">
    <citation type="journal article" date="2019" name="Int. J. Syst. Evol. Microbiol.">
        <title>The Global Catalogue of Microorganisms (GCM) 10K type strain sequencing project: providing services to taxonomists for standard genome sequencing and annotation.</title>
        <authorList>
            <consortium name="The Broad Institute Genomics Platform"/>
            <consortium name="The Broad Institute Genome Sequencing Center for Infectious Disease"/>
            <person name="Wu L."/>
            <person name="Ma J."/>
        </authorList>
    </citation>
    <scope>NUCLEOTIDE SEQUENCE [LARGE SCALE GENOMIC DNA]</scope>
    <source>
        <strain evidence="3">NBRC 108728</strain>
    </source>
</reference>